<feature type="transmembrane region" description="Helical" evidence="5">
    <location>
        <begin position="256"/>
        <end position="275"/>
    </location>
</feature>
<reference evidence="6 7" key="1">
    <citation type="journal article" date="2018" name="Nat. Biotechnol.">
        <title>A standardized bacterial taxonomy based on genome phylogeny substantially revises the tree of life.</title>
        <authorList>
            <person name="Parks D.H."/>
            <person name="Chuvochina M."/>
            <person name="Waite D.W."/>
            <person name="Rinke C."/>
            <person name="Skarshewski A."/>
            <person name="Chaumeil P.A."/>
            <person name="Hugenholtz P."/>
        </authorList>
    </citation>
    <scope>NUCLEOTIDE SEQUENCE [LARGE SCALE GENOMIC DNA]</scope>
    <source>
        <strain evidence="6">UBA9958</strain>
    </source>
</reference>
<evidence type="ECO:0000256" key="1">
    <source>
        <dbReference type="ARBA" id="ARBA00004141"/>
    </source>
</evidence>
<dbReference type="Pfam" id="PF01925">
    <property type="entry name" value="TauE"/>
    <property type="match status" value="1"/>
</dbReference>
<dbReference type="STRING" id="1132855.GCA_000384255_01666"/>
<feature type="transmembrane region" description="Helical" evidence="5">
    <location>
        <begin position="186"/>
        <end position="207"/>
    </location>
</feature>
<dbReference type="Proteomes" id="UP000264313">
    <property type="component" value="Unassembled WGS sequence"/>
</dbReference>
<evidence type="ECO:0000256" key="3">
    <source>
        <dbReference type="ARBA" id="ARBA00022989"/>
    </source>
</evidence>
<feature type="transmembrane region" description="Helical" evidence="5">
    <location>
        <begin position="108"/>
        <end position="129"/>
    </location>
</feature>
<proteinExistence type="inferred from homology"/>
<protein>
    <recommendedName>
        <fullName evidence="5">Probable membrane transporter protein</fullName>
    </recommendedName>
</protein>
<evidence type="ECO:0000256" key="2">
    <source>
        <dbReference type="ARBA" id="ARBA00022692"/>
    </source>
</evidence>
<sequence>MNFDLILTFLALGAFVGLAAGLLGIGGGGVLVPMLTAIFLSQNIAADQVVHLALGTSMACIMETSLSSLRAHHANGAVVWPLVKLMVLGVVLGTFSATFIASMISSKALAIFFACFMAYVAIQMFFNSTSKSLQNNQPSTHHEINRVELMLASIGIGSISAIVSIGGGSITVPYLTWRKIDIRKAIGTSAAIGFPLSVAGSLGYLLSGWSHTPPTPYTYGFINLPAVLVISITSFLAAPLGANLTQKLPVGTLKKIFAILLALLSLKMLWNLQLLPCCNF</sequence>
<evidence type="ECO:0000313" key="7">
    <source>
        <dbReference type="Proteomes" id="UP000264313"/>
    </source>
</evidence>
<dbReference type="AlphaFoldDB" id="A0A351RAF4"/>
<feature type="transmembrane region" description="Helical" evidence="5">
    <location>
        <begin position="149"/>
        <end position="174"/>
    </location>
</feature>
<feature type="transmembrane region" description="Helical" evidence="5">
    <location>
        <begin position="78"/>
        <end position="101"/>
    </location>
</feature>
<dbReference type="InterPro" id="IPR002781">
    <property type="entry name" value="TM_pro_TauE-like"/>
</dbReference>
<name>A0A351RAF4_9PROT</name>
<feature type="transmembrane region" description="Helical" evidence="5">
    <location>
        <begin position="219"/>
        <end position="244"/>
    </location>
</feature>
<accession>A0A351RAF4</accession>
<dbReference type="GO" id="GO:0005886">
    <property type="term" value="C:plasma membrane"/>
    <property type="evidence" value="ECO:0007669"/>
    <property type="project" value="UniProtKB-SubCell"/>
</dbReference>
<dbReference type="PANTHER" id="PTHR43483:SF3">
    <property type="entry name" value="MEMBRANE TRANSPORTER PROTEIN HI_0806-RELATED"/>
    <property type="match status" value="1"/>
</dbReference>
<dbReference type="PANTHER" id="PTHR43483">
    <property type="entry name" value="MEMBRANE TRANSPORTER PROTEIN HI_0806-RELATED"/>
    <property type="match status" value="1"/>
</dbReference>
<comment type="similarity">
    <text evidence="5">Belongs to the 4-toluene sulfonate uptake permease (TSUP) (TC 2.A.102) family.</text>
</comment>
<gene>
    <name evidence="6" type="ORF">DCW48_05335</name>
</gene>
<dbReference type="EMBL" id="DNAA01000130">
    <property type="protein sequence ID" value="HBA09025.1"/>
    <property type="molecule type" value="Genomic_DNA"/>
</dbReference>
<evidence type="ECO:0000256" key="4">
    <source>
        <dbReference type="ARBA" id="ARBA00023136"/>
    </source>
</evidence>
<evidence type="ECO:0000256" key="5">
    <source>
        <dbReference type="RuleBase" id="RU363041"/>
    </source>
</evidence>
<feature type="transmembrane region" description="Helical" evidence="5">
    <location>
        <begin position="6"/>
        <end position="32"/>
    </location>
</feature>
<keyword evidence="5" id="KW-1003">Cell membrane</keyword>
<keyword evidence="2 5" id="KW-0812">Transmembrane</keyword>
<comment type="caution">
    <text evidence="6">The sequence shown here is derived from an EMBL/GenBank/DDBJ whole genome shotgun (WGS) entry which is preliminary data.</text>
</comment>
<evidence type="ECO:0000313" key="6">
    <source>
        <dbReference type="EMBL" id="HBA09025.1"/>
    </source>
</evidence>
<keyword evidence="4 5" id="KW-0472">Membrane</keyword>
<keyword evidence="3 5" id="KW-1133">Transmembrane helix</keyword>
<comment type="subcellular location">
    <subcellularLocation>
        <location evidence="5">Cell membrane</location>
        <topology evidence="5">Multi-pass membrane protein</topology>
    </subcellularLocation>
    <subcellularLocation>
        <location evidence="1">Membrane</location>
        <topology evidence="1">Multi-pass membrane protein</topology>
    </subcellularLocation>
</comment>
<organism evidence="6 7">
    <name type="scientific">Methylotenera mobilis</name>
    <dbReference type="NCBI Taxonomy" id="359408"/>
    <lineage>
        <taxon>Bacteria</taxon>
        <taxon>Pseudomonadati</taxon>
        <taxon>Pseudomonadota</taxon>
        <taxon>Betaproteobacteria</taxon>
        <taxon>Nitrosomonadales</taxon>
        <taxon>Methylophilaceae</taxon>
        <taxon>Methylotenera</taxon>
    </lineage>
</organism>